<reference evidence="1 2" key="1">
    <citation type="submission" date="2023-07" db="EMBL/GenBank/DDBJ databases">
        <title>Genomic Encyclopedia of Type Strains, Phase IV (KMG-IV): sequencing the most valuable type-strain genomes for metagenomic binning, comparative biology and taxonomic classification.</title>
        <authorList>
            <person name="Goeker M."/>
        </authorList>
    </citation>
    <scope>NUCLEOTIDE SEQUENCE [LARGE SCALE GENOMIC DNA]</scope>
    <source>
        <strain evidence="1 2">DSM 17740</strain>
    </source>
</reference>
<name>A0ABU0CQU7_9BACI</name>
<accession>A0ABU0CQU7</accession>
<dbReference type="EMBL" id="JAUSUQ010000005">
    <property type="protein sequence ID" value="MDQ0338780.1"/>
    <property type="molecule type" value="Genomic_DNA"/>
</dbReference>
<evidence type="ECO:0000313" key="1">
    <source>
        <dbReference type="EMBL" id="MDQ0338780.1"/>
    </source>
</evidence>
<evidence type="ECO:0000313" key="2">
    <source>
        <dbReference type="Proteomes" id="UP001232445"/>
    </source>
</evidence>
<sequence>MGLSFFMLCHFDLTSKPLTMAQTKYYLELVSENDYTYL</sequence>
<protein>
    <submittedName>
        <fullName evidence="1">Uncharacterized protein</fullName>
    </submittedName>
</protein>
<gene>
    <name evidence="1" type="ORF">J2S00_001566</name>
</gene>
<comment type="caution">
    <text evidence="1">The sequence shown here is derived from an EMBL/GenBank/DDBJ whole genome shotgun (WGS) entry which is preliminary data.</text>
</comment>
<proteinExistence type="predicted"/>
<keyword evidence="2" id="KW-1185">Reference proteome</keyword>
<dbReference type="Proteomes" id="UP001232445">
    <property type="component" value="Unassembled WGS sequence"/>
</dbReference>
<organism evidence="1 2">
    <name type="scientific">Caldalkalibacillus uzonensis</name>
    <dbReference type="NCBI Taxonomy" id="353224"/>
    <lineage>
        <taxon>Bacteria</taxon>
        <taxon>Bacillati</taxon>
        <taxon>Bacillota</taxon>
        <taxon>Bacilli</taxon>
        <taxon>Bacillales</taxon>
        <taxon>Bacillaceae</taxon>
        <taxon>Caldalkalibacillus</taxon>
    </lineage>
</organism>